<protein>
    <submittedName>
        <fullName evidence="7">Alcohol oxidase</fullName>
    </submittedName>
</protein>
<evidence type="ECO:0000313" key="8">
    <source>
        <dbReference type="Proteomes" id="UP000596902"/>
    </source>
</evidence>
<name>A0A8H7BFX9_9PLEO</name>
<sequence>MRVSAAAVSLLASLASASLDSPSLLQQFYAPRRLLGNSFGNPGVNATYDYVVVGAGLAGALTASRIAEALPNMTVAVIEAGSFYEISNGNYSQMQVQYDPYYSTMYVGPDPEDYQPLIDWGIFTEPIPGANGRRFHYAQGKTLGGSSARNQEIYHRATKGWYESIANITGDPAYLWDSMFPFMKKSFSFTPPDVRFRAENASNINFTLSAFDIPGGPVHLSFPKYAQPIASYGAEGYAAAGMNAANGFLDGNLLGYGYWPFTLRPEDSTRSSTESAFLSHTAARTSLKIYQSCMARNILFDESKRATGVNVTAGGMKPFIVHARKEVIVSSGFIHSPQLLMVSGIGPREALERHNITVISELNGVGQNLRDTPAIGGVVHHTNVPGRSAWERESSSFDAVIERYLTNGSGPLSSPASDFAAWERMPEQFTTNMSRSTLEFLRELPRDWPNVEYVLQASERILSSAQTASDTGVIGTILTSTTSAGNVTIQSADNAVAPVVYIGWLDSLEDQELAVAAYRRARTIAASISAFGDEIAPGANVTTDAQILHYIRTKGMGAIHHGAATCAMGRDASNGAVVDSKARVFGVSGLRVVDASSLPFTAPGHTQGVTYAHAEKLAQDIINAVNDV</sequence>
<accession>A0A8H7BFX9</accession>
<dbReference type="InterPro" id="IPR000172">
    <property type="entry name" value="GMC_OxRdtase_N"/>
</dbReference>
<reference evidence="7" key="1">
    <citation type="submission" date="2020-01" db="EMBL/GenBank/DDBJ databases">
        <authorList>
            <person name="Feng Z.H.Z."/>
        </authorList>
    </citation>
    <scope>NUCLEOTIDE SEQUENCE</scope>
    <source>
        <strain evidence="7">CBS107.38</strain>
    </source>
</reference>
<proteinExistence type="inferred from homology"/>
<dbReference type="PIRSF" id="PIRSF000137">
    <property type="entry name" value="Alcohol_oxidase"/>
    <property type="match status" value="1"/>
</dbReference>
<dbReference type="SUPFAM" id="SSF54373">
    <property type="entry name" value="FAD-linked reductases, C-terminal domain"/>
    <property type="match status" value="1"/>
</dbReference>
<feature type="domain" description="Glucose-methanol-choline oxidoreductase N-terminal" evidence="5">
    <location>
        <begin position="48"/>
        <end position="373"/>
    </location>
</feature>
<dbReference type="PANTHER" id="PTHR11552">
    <property type="entry name" value="GLUCOSE-METHANOL-CHOLINE GMC OXIDOREDUCTASE"/>
    <property type="match status" value="1"/>
</dbReference>
<evidence type="ECO:0000256" key="2">
    <source>
        <dbReference type="ARBA" id="ARBA00023180"/>
    </source>
</evidence>
<dbReference type="InterPro" id="IPR007867">
    <property type="entry name" value="GMC_OxRtase_C"/>
</dbReference>
<evidence type="ECO:0000259" key="5">
    <source>
        <dbReference type="Pfam" id="PF00732"/>
    </source>
</evidence>
<feature type="active site" description="Proton acceptor" evidence="3">
    <location>
        <position position="605"/>
    </location>
</feature>
<dbReference type="PANTHER" id="PTHR11552:SF138">
    <property type="entry name" value="DEHYDROGENASE PKFF-RELATED"/>
    <property type="match status" value="1"/>
</dbReference>
<keyword evidence="8" id="KW-1185">Reference proteome</keyword>
<feature type="active site" description="Proton donor" evidence="3">
    <location>
        <position position="561"/>
    </location>
</feature>
<dbReference type="GO" id="GO:0050660">
    <property type="term" value="F:flavin adenine dinucleotide binding"/>
    <property type="evidence" value="ECO:0007669"/>
    <property type="project" value="InterPro"/>
</dbReference>
<feature type="domain" description="Glucose-methanol-choline oxidoreductase C-terminal" evidence="6">
    <location>
        <begin position="482"/>
        <end position="614"/>
    </location>
</feature>
<gene>
    <name evidence="7" type="ORF">GT037_004072</name>
</gene>
<dbReference type="EMBL" id="JAAABM010000004">
    <property type="protein sequence ID" value="KAF7678691.1"/>
    <property type="molecule type" value="Genomic_DNA"/>
</dbReference>
<dbReference type="GO" id="GO:0044550">
    <property type="term" value="P:secondary metabolite biosynthetic process"/>
    <property type="evidence" value="ECO:0007669"/>
    <property type="project" value="TreeGrafter"/>
</dbReference>
<dbReference type="Pfam" id="PF05199">
    <property type="entry name" value="GMC_oxred_C"/>
    <property type="match status" value="1"/>
</dbReference>
<evidence type="ECO:0000256" key="4">
    <source>
        <dbReference type="SAM" id="SignalP"/>
    </source>
</evidence>
<dbReference type="Proteomes" id="UP000596902">
    <property type="component" value="Unassembled WGS sequence"/>
</dbReference>
<dbReference type="GO" id="GO:0016614">
    <property type="term" value="F:oxidoreductase activity, acting on CH-OH group of donors"/>
    <property type="evidence" value="ECO:0007669"/>
    <property type="project" value="InterPro"/>
</dbReference>
<evidence type="ECO:0000259" key="6">
    <source>
        <dbReference type="Pfam" id="PF05199"/>
    </source>
</evidence>
<dbReference type="AlphaFoldDB" id="A0A8H7BFX9"/>
<dbReference type="GeneID" id="62202297"/>
<evidence type="ECO:0000256" key="3">
    <source>
        <dbReference type="PIRSR" id="PIRSR000137-1"/>
    </source>
</evidence>
<comment type="similarity">
    <text evidence="1">Belongs to the GMC oxidoreductase family.</text>
</comment>
<organism evidence="7 8">
    <name type="scientific">Alternaria burnsii</name>
    <dbReference type="NCBI Taxonomy" id="1187904"/>
    <lineage>
        <taxon>Eukaryota</taxon>
        <taxon>Fungi</taxon>
        <taxon>Dikarya</taxon>
        <taxon>Ascomycota</taxon>
        <taxon>Pezizomycotina</taxon>
        <taxon>Dothideomycetes</taxon>
        <taxon>Pleosporomycetidae</taxon>
        <taxon>Pleosporales</taxon>
        <taxon>Pleosporineae</taxon>
        <taxon>Pleosporaceae</taxon>
        <taxon>Alternaria</taxon>
        <taxon>Alternaria sect. Alternaria</taxon>
    </lineage>
</organism>
<dbReference type="Pfam" id="PF00732">
    <property type="entry name" value="GMC_oxred_N"/>
    <property type="match status" value="1"/>
</dbReference>
<keyword evidence="2" id="KW-0325">Glycoprotein</keyword>
<dbReference type="RefSeq" id="XP_038788826.1">
    <property type="nucleotide sequence ID" value="XM_038929119.1"/>
</dbReference>
<reference evidence="7" key="2">
    <citation type="submission" date="2020-08" db="EMBL/GenBank/DDBJ databases">
        <title>Draft Genome Sequence of Cumin Blight Pathogen Alternaria burnsii.</title>
        <authorList>
            <person name="Feng Z."/>
        </authorList>
    </citation>
    <scope>NUCLEOTIDE SEQUENCE</scope>
    <source>
        <strain evidence="7">CBS107.38</strain>
    </source>
</reference>
<dbReference type="Gene3D" id="3.30.560.10">
    <property type="entry name" value="Glucose Oxidase, domain 3"/>
    <property type="match status" value="1"/>
</dbReference>
<feature type="chain" id="PRO_5034272967" evidence="4">
    <location>
        <begin position="18"/>
        <end position="628"/>
    </location>
</feature>
<dbReference type="InterPro" id="IPR036188">
    <property type="entry name" value="FAD/NAD-bd_sf"/>
</dbReference>
<comment type="caution">
    <text evidence="7">The sequence shown here is derived from an EMBL/GenBank/DDBJ whole genome shotgun (WGS) entry which is preliminary data.</text>
</comment>
<keyword evidence="4" id="KW-0732">Signal</keyword>
<dbReference type="SUPFAM" id="SSF51905">
    <property type="entry name" value="FAD/NAD(P)-binding domain"/>
    <property type="match status" value="1"/>
</dbReference>
<dbReference type="InterPro" id="IPR012132">
    <property type="entry name" value="GMC_OxRdtase"/>
</dbReference>
<evidence type="ECO:0000256" key="1">
    <source>
        <dbReference type="ARBA" id="ARBA00010790"/>
    </source>
</evidence>
<feature type="signal peptide" evidence="4">
    <location>
        <begin position="1"/>
        <end position="17"/>
    </location>
</feature>
<evidence type="ECO:0000313" key="7">
    <source>
        <dbReference type="EMBL" id="KAF7678691.1"/>
    </source>
</evidence>
<dbReference type="Gene3D" id="3.50.50.60">
    <property type="entry name" value="FAD/NAD(P)-binding domain"/>
    <property type="match status" value="1"/>
</dbReference>